<dbReference type="GO" id="GO:0003677">
    <property type="term" value="F:DNA binding"/>
    <property type="evidence" value="ECO:0007669"/>
    <property type="project" value="UniProtKB-KW"/>
</dbReference>
<dbReference type="AlphaFoldDB" id="Q2LUZ2"/>
<dbReference type="SUPFAM" id="SSF56349">
    <property type="entry name" value="DNA breaking-rejoining enzymes"/>
    <property type="match status" value="1"/>
</dbReference>
<keyword evidence="6" id="KW-1185">Reference proteome</keyword>
<dbReference type="GO" id="GO:0015074">
    <property type="term" value="P:DNA integration"/>
    <property type="evidence" value="ECO:0007669"/>
    <property type="project" value="InterPro"/>
</dbReference>
<dbReference type="eggNOG" id="COG0582">
    <property type="taxonomic scope" value="Bacteria"/>
</dbReference>
<dbReference type="Gene3D" id="1.10.150.130">
    <property type="match status" value="1"/>
</dbReference>
<reference evidence="5 6" key="1">
    <citation type="journal article" date="2007" name="Proc. Natl. Acad. Sci. U.S.A.">
        <title>The genome of Syntrophus aciditrophicus: life at the thermodynamic limit of microbial growth.</title>
        <authorList>
            <person name="McInerney M.J."/>
            <person name="Rohlin L."/>
            <person name="Mouttaki H."/>
            <person name="Kim U."/>
            <person name="Krupp R.S."/>
            <person name="Rios-Hernandez L."/>
            <person name="Sieber J."/>
            <person name="Struchtemeyer C.G."/>
            <person name="Bhattacharyya A."/>
            <person name="Campbell J.W."/>
            <person name="Gunsalus R.P."/>
        </authorList>
    </citation>
    <scope>NUCLEOTIDE SEQUENCE [LARGE SCALE GENOMIC DNA]</scope>
    <source>
        <strain evidence="5 6">SB</strain>
    </source>
</reference>
<name>Q2LUZ2_SYNAS</name>
<gene>
    <name evidence="5" type="ORF">SYN_00484</name>
</gene>
<dbReference type="InParanoid" id="Q2LUZ2"/>
<dbReference type="GO" id="GO:0006310">
    <property type="term" value="P:DNA recombination"/>
    <property type="evidence" value="ECO:0007669"/>
    <property type="project" value="UniProtKB-KW"/>
</dbReference>
<dbReference type="Gene3D" id="1.10.443.10">
    <property type="entry name" value="Intergrase catalytic core"/>
    <property type="match status" value="1"/>
</dbReference>
<keyword evidence="3" id="KW-0233">DNA recombination</keyword>
<evidence type="ECO:0000313" key="5">
    <source>
        <dbReference type="EMBL" id="ABC77903.1"/>
    </source>
</evidence>
<evidence type="ECO:0000256" key="1">
    <source>
        <dbReference type="ARBA" id="ARBA00008857"/>
    </source>
</evidence>
<dbReference type="InterPro" id="IPR050090">
    <property type="entry name" value="Tyrosine_recombinase_XerCD"/>
</dbReference>
<evidence type="ECO:0000259" key="4">
    <source>
        <dbReference type="PROSITE" id="PS51898"/>
    </source>
</evidence>
<evidence type="ECO:0000313" key="6">
    <source>
        <dbReference type="Proteomes" id="UP000001933"/>
    </source>
</evidence>
<dbReference type="PROSITE" id="PS51898">
    <property type="entry name" value="TYR_RECOMBINASE"/>
    <property type="match status" value="1"/>
</dbReference>
<keyword evidence="2" id="KW-0238">DNA-binding</keyword>
<dbReference type="STRING" id="56780.SYN_00484"/>
<evidence type="ECO:0000256" key="2">
    <source>
        <dbReference type="ARBA" id="ARBA00023125"/>
    </source>
</evidence>
<protein>
    <submittedName>
        <fullName evidence="5">Integrase</fullName>
    </submittedName>
</protein>
<dbReference type="PANTHER" id="PTHR30349:SF64">
    <property type="entry name" value="PROPHAGE INTEGRASE INTD-RELATED"/>
    <property type="match status" value="1"/>
</dbReference>
<feature type="domain" description="Tyr recombinase" evidence="4">
    <location>
        <begin position="145"/>
        <end position="313"/>
    </location>
</feature>
<comment type="similarity">
    <text evidence="1">Belongs to the 'phage' integrase family.</text>
</comment>
<sequence>MTVYKHRDKWRYDFWKNGVRQRESGFTTKQEAKAAEAEARKKLKVMNSDFISLCESRLRDLRDRRTVKYFKENKSLFEKLILAWGNKKKIERKDVDDYLSRVANNSHYVANKELRFIKALFNHGVERDMINSNPAEKIKFFPIEKNKKYIPPEEDIRKVFEFCNDEQKLYLTAVLCTMARINEINKLKWEDIHKDYLILKTRKSKNSDLTERIIPLNETLKEVFDTVPRIAEYVFCHEDGKPYFYRSKFLKTACRMAGVRYFGYHALRHYGASRLANSGVPITDIQALLGHQRPTTTDIYLQSIRKSLIGAMKNLESPTRVTHKKRVTECNPLI</sequence>
<dbReference type="OrthoDB" id="5454015at2"/>
<dbReference type="Pfam" id="PF00589">
    <property type="entry name" value="Phage_integrase"/>
    <property type="match status" value="1"/>
</dbReference>
<dbReference type="InterPro" id="IPR011010">
    <property type="entry name" value="DNA_brk_join_enz"/>
</dbReference>
<dbReference type="CDD" id="cd00796">
    <property type="entry name" value="INT_Rci_Hp1_C"/>
    <property type="match status" value="1"/>
</dbReference>
<dbReference type="RefSeq" id="WP_011417924.1">
    <property type="nucleotide sequence ID" value="NC_007759.1"/>
</dbReference>
<organism evidence="5 6">
    <name type="scientific">Syntrophus aciditrophicus (strain SB)</name>
    <dbReference type="NCBI Taxonomy" id="56780"/>
    <lineage>
        <taxon>Bacteria</taxon>
        <taxon>Pseudomonadati</taxon>
        <taxon>Thermodesulfobacteriota</taxon>
        <taxon>Syntrophia</taxon>
        <taxon>Syntrophales</taxon>
        <taxon>Syntrophaceae</taxon>
        <taxon>Syntrophus</taxon>
    </lineage>
</organism>
<proteinExistence type="inferred from homology"/>
<dbReference type="InterPro" id="IPR010998">
    <property type="entry name" value="Integrase_recombinase_N"/>
</dbReference>
<dbReference type="EMBL" id="CP000252">
    <property type="protein sequence ID" value="ABC77903.1"/>
    <property type="molecule type" value="Genomic_DNA"/>
</dbReference>
<dbReference type="PANTHER" id="PTHR30349">
    <property type="entry name" value="PHAGE INTEGRASE-RELATED"/>
    <property type="match status" value="1"/>
</dbReference>
<evidence type="ECO:0000256" key="3">
    <source>
        <dbReference type="ARBA" id="ARBA00023172"/>
    </source>
</evidence>
<dbReference type="KEGG" id="sat:SYN_00484"/>
<dbReference type="InterPro" id="IPR013762">
    <property type="entry name" value="Integrase-like_cat_sf"/>
</dbReference>
<dbReference type="HOGENOM" id="CLU_065764_0_0_7"/>
<dbReference type="InterPro" id="IPR002104">
    <property type="entry name" value="Integrase_catalytic"/>
</dbReference>
<accession>Q2LUZ2</accession>
<dbReference type="Proteomes" id="UP000001933">
    <property type="component" value="Chromosome"/>
</dbReference>